<reference evidence="5 6" key="1">
    <citation type="submission" date="2016-10" db="EMBL/GenBank/DDBJ databases">
        <authorList>
            <person name="de Groot N.N."/>
        </authorList>
    </citation>
    <scope>NUCLEOTIDE SEQUENCE [LARGE SCALE GENOMIC DNA]</scope>
    <source>
        <strain evidence="5 6">DSM 27078</strain>
    </source>
</reference>
<dbReference type="SMART" id="SM00646">
    <property type="entry name" value="Ami_3"/>
    <property type="match status" value="1"/>
</dbReference>
<name>A0A1H8ZHU1_9FLAO</name>
<sequence length="368" mass="40935">MIRVAQVFLFIIFSISVQSQTKKFKVVLDAGHGGKDYGATYHGNIEKKISLNTVLKVGEILSKESNIEVVYTRKTDVFVELDERANIANRSKGHLFVSMHCNANANEGASGNETYVMGITKNAANLEVAKKENAVVTLESDYKIKYDGFDPNKPESVIGISIMQEENLQQSIDIAGKVQQAFTKFTPNKNRGVKQAGFLVLRKIIMPRVLIEMGFVSNKNEGAFLNSEDGQDKLAQAISTAILGYRDEFFKNEAVTTPKKEEPKKETPKKTENKVVNNDNKTAIDGVTFKIQISASGKKLETLPQNFKGLKNITIEKENSIYKYFYGQTESYSTAKQLLEEAKAKGYTSSFIVPSKNGKKIKLSEAIK</sequence>
<dbReference type="PANTHER" id="PTHR30404:SF0">
    <property type="entry name" value="N-ACETYLMURAMOYL-L-ALANINE AMIDASE AMIC"/>
    <property type="match status" value="1"/>
</dbReference>
<dbReference type="SUPFAM" id="SSF53187">
    <property type="entry name" value="Zn-dependent exopeptidases"/>
    <property type="match status" value="1"/>
</dbReference>
<dbReference type="RefSeq" id="WP_091465601.1">
    <property type="nucleotide sequence ID" value="NZ_FOEI01000001.1"/>
</dbReference>
<evidence type="ECO:0000313" key="5">
    <source>
        <dbReference type="EMBL" id="SEP63298.1"/>
    </source>
</evidence>
<evidence type="ECO:0000256" key="2">
    <source>
        <dbReference type="ARBA" id="ARBA00011901"/>
    </source>
</evidence>
<dbReference type="CDD" id="cd02696">
    <property type="entry name" value="MurNAc-LAA"/>
    <property type="match status" value="1"/>
</dbReference>
<feature type="domain" description="MurNAc-LAA" evidence="4">
    <location>
        <begin position="85"/>
        <end position="243"/>
    </location>
</feature>
<dbReference type="GO" id="GO:0009253">
    <property type="term" value="P:peptidoglycan catabolic process"/>
    <property type="evidence" value="ECO:0007669"/>
    <property type="project" value="InterPro"/>
</dbReference>
<dbReference type="Pfam" id="PF01520">
    <property type="entry name" value="Amidase_3"/>
    <property type="match status" value="1"/>
</dbReference>
<comment type="catalytic activity">
    <reaction evidence="1">
        <text>Hydrolyzes the link between N-acetylmuramoyl residues and L-amino acid residues in certain cell-wall glycopeptides.</text>
        <dbReference type="EC" id="3.5.1.28"/>
    </reaction>
</comment>
<dbReference type="Proteomes" id="UP000198648">
    <property type="component" value="Unassembled WGS sequence"/>
</dbReference>
<dbReference type="STRING" id="1299341.SAMN05444005_101689"/>
<dbReference type="OrthoDB" id="9806267at2"/>
<evidence type="ECO:0000256" key="3">
    <source>
        <dbReference type="ARBA" id="ARBA00022801"/>
    </source>
</evidence>
<keyword evidence="6" id="KW-1185">Reference proteome</keyword>
<evidence type="ECO:0000256" key="1">
    <source>
        <dbReference type="ARBA" id="ARBA00001561"/>
    </source>
</evidence>
<dbReference type="FunFam" id="3.40.630.40:FF:000005">
    <property type="entry name" value="N-acetylmuramoyl-L-alanine amidase (AmiA)"/>
    <property type="match status" value="1"/>
</dbReference>
<evidence type="ECO:0000313" key="6">
    <source>
        <dbReference type="Proteomes" id="UP000198648"/>
    </source>
</evidence>
<dbReference type="Gene3D" id="3.40.630.40">
    <property type="entry name" value="Zn-dependent exopeptidases"/>
    <property type="match status" value="1"/>
</dbReference>
<dbReference type="EC" id="3.5.1.28" evidence="2"/>
<protein>
    <recommendedName>
        <fullName evidence="2">N-acetylmuramoyl-L-alanine amidase</fullName>
        <ecNumber evidence="2">3.5.1.28</ecNumber>
    </recommendedName>
</protein>
<dbReference type="PANTHER" id="PTHR30404">
    <property type="entry name" value="N-ACETYLMURAMOYL-L-ALANINE AMIDASE"/>
    <property type="match status" value="1"/>
</dbReference>
<accession>A0A1H8ZHU1</accession>
<dbReference type="EMBL" id="FOEI01000001">
    <property type="protein sequence ID" value="SEP63298.1"/>
    <property type="molecule type" value="Genomic_DNA"/>
</dbReference>
<evidence type="ECO:0000259" key="4">
    <source>
        <dbReference type="SMART" id="SM00646"/>
    </source>
</evidence>
<dbReference type="InterPro" id="IPR002508">
    <property type="entry name" value="MurNAc-LAA_cat"/>
</dbReference>
<organism evidence="5 6">
    <name type="scientific">Flavobacterium urocaniciphilum</name>
    <dbReference type="NCBI Taxonomy" id="1299341"/>
    <lineage>
        <taxon>Bacteria</taxon>
        <taxon>Pseudomonadati</taxon>
        <taxon>Bacteroidota</taxon>
        <taxon>Flavobacteriia</taxon>
        <taxon>Flavobacteriales</taxon>
        <taxon>Flavobacteriaceae</taxon>
        <taxon>Flavobacterium</taxon>
    </lineage>
</organism>
<dbReference type="GO" id="GO:0030288">
    <property type="term" value="C:outer membrane-bounded periplasmic space"/>
    <property type="evidence" value="ECO:0007669"/>
    <property type="project" value="TreeGrafter"/>
</dbReference>
<dbReference type="InterPro" id="IPR050695">
    <property type="entry name" value="N-acetylmuramoyl_amidase_3"/>
</dbReference>
<dbReference type="AlphaFoldDB" id="A0A1H8ZHU1"/>
<proteinExistence type="predicted"/>
<keyword evidence="3" id="KW-0378">Hydrolase</keyword>
<gene>
    <name evidence="5" type="ORF">SAMN05444005_101689</name>
</gene>
<dbReference type="GO" id="GO:0008745">
    <property type="term" value="F:N-acetylmuramoyl-L-alanine amidase activity"/>
    <property type="evidence" value="ECO:0007669"/>
    <property type="project" value="UniProtKB-EC"/>
</dbReference>